<dbReference type="PATRIC" id="fig|1234595.3.peg.2401"/>
<keyword evidence="1" id="KW-0227">DNA damage</keyword>
<evidence type="ECO:0000313" key="5">
    <source>
        <dbReference type="Proteomes" id="UP000011717"/>
    </source>
</evidence>
<dbReference type="CDD" id="cd03468">
    <property type="entry name" value="PolY_like"/>
    <property type="match status" value="1"/>
</dbReference>
<reference evidence="4 5" key="1">
    <citation type="journal article" date="2013" name="Genome Announc.">
        <title>Draft Genome Sequence of Strain JLT2015T, Belonging to the Family Sphingomonadaceae of the Alphaproteobacteria.</title>
        <authorList>
            <person name="Tang K."/>
            <person name="Liu K."/>
            <person name="Li S."/>
            <person name="Jiao N."/>
        </authorList>
    </citation>
    <scope>NUCLEOTIDE SEQUENCE [LARGE SCALE GENOMIC DNA]</scope>
    <source>
        <strain evidence="4 5">JLT2015</strain>
    </source>
</reference>
<proteinExistence type="predicted"/>
<feature type="domain" description="UmuC" evidence="3">
    <location>
        <begin position="11"/>
        <end position="123"/>
    </location>
</feature>
<sequence>MVLAVQGPHGPIIHDMDRTACRLGLKRGARITDIRALVPNLCVEDADPSAETAALQRLAVWARRWCPWTQTDGADGIFLDISGSAHLAGGEGALLREMREAFGRAGLRIRAAAAATPGAAWALARYGGRRLLLCRDEQTQDCLAPLPAASLRLHPDTVLLLERLGLKTIGALAAIPREALVRRFRRAETPDANPVLRLDQAMGRLAEPLVPGRPAPPLRAARRLAEPIGDLAGIENVLGDLMLDLTGRLGTAARGARHLRLTGYRTDGGTAWLEARTSTPSRDPAHLTRLFAEDLPRLDPGFGFDAMTLEAAAHEALSAHQGGLAGEDRAESALTTLLDRLMARLGSANVSRLRPRGSHVPERAETREEVQAPISTPSESASLSRHRPPRPPRLLSRPEEAEVLYALPEGPPARLAWRRQSHRIVRSEGPERIAPEWWREKSTVRLRDYYLVEDEGGRRFWLFREGVPGDGRGGAPRWFVQGLFG</sequence>
<dbReference type="Pfam" id="PF00817">
    <property type="entry name" value="IMS"/>
    <property type="match status" value="1"/>
</dbReference>
<dbReference type="GO" id="GO:0006281">
    <property type="term" value="P:DNA repair"/>
    <property type="evidence" value="ECO:0007669"/>
    <property type="project" value="InterPro"/>
</dbReference>
<comment type="caution">
    <text evidence="4">The sequence shown here is derived from an EMBL/GenBank/DDBJ whole genome shotgun (WGS) entry which is preliminary data.</text>
</comment>
<protein>
    <submittedName>
        <fullName evidence="4">DNA polymerase-like protein</fullName>
    </submittedName>
</protein>
<dbReference type="InterPro" id="IPR043502">
    <property type="entry name" value="DNA/RNA_pol_sf"/>
</dbReference>
<dbReference type="InterPro" id="IPR001126">
    <property type="entry name" value="UmuC"/>
</dbReference>
<evidence type="ECO:0000313" key="4">
    <source>
        <dbReference type="EMBL" id="EMD82361.1"/>
    </source>
</evidence>
<dbReference type="EMBL" id="AMRV01000008">
    <property type="protein sequence ID" value="EMD82361.1"/>
    <property type="molecule type" value="Genomic_DNA"/>
</dbReference>
<keyword evidence="5" id="KW-1185">Reference proteome</keyword>
<feature type="region of interest" description="Disordered" evidence="2">
    <location>
        <begin position="351"/>
        <end position="397"/>
    </location>
</feature>
<dbReference type="AlphaFoldDB" id="M2TL39"/>
<feature type="compositionally biased region" description="Basic and acidic residues" evidence="2">
    <location>
        <begin position="359"/>
        <end position="370"/>
    </location>
</feature>
<dbReference type="Proteomes" id="UP000011717">
    <property type="component" value="Unassembled WGS sequence"/>
</dbReference>
<evidence type="ECO:0000256" key="1">
    <source>
        <dbReference type="ARBA" id="ARBA00022763"/>
    </source>
</evidence>
<evidence type="ECO:0000256" key="2">
    <source>
        <dbReference type="SAM" id="MobiDB-lite"/>
    </source>
</evidence>
<accession>M2TL39</accession>
<name>M2TL39_9SPHN</name>
<dbReference type="PANTHER" id="PTHR35369">
    <property type="entry name" value="BLR3025 PROTEIN-RELATED"/>
    <property type="match status" value="1"/>
</dbReference>
<gene>
    <name evidence="4" type="ORF">C725_2399</name>
</gene>
<dbReference type="InterPro" id="IPR050356">
    <property type="entry name" value="SulA_CellDiv_inhibitor"/>
</dbReference>
<dbReference type="PANTHER" id="PTHR35369:SF2">
    <property type="entry name" value="BLR3025 PROTEIN"/>
    <property type="match status" value="1"/>
</dbReference>
<dbReference type="SUPFAM" id="SSF56672">
    <property type="entry name" value="DNA/RNA polymerases"/>
    <property type="match status" value="1"/>
</dbReference>
<organism evidence="4 5">
    <name type="scientific">Pacificimonas flava</name>
    <dbReference type="NCBI Taxonomy" id="1234595"/>
    <lineage>
        <taxon>Bacteria</taxon>
        <taxon>Pseudomonadati</taxon>
        <taxon>Pseudomonadota</taxon>
        <taxon>Alphaproteobacteria</taxon>
        <taxon>Sphingomonadales</taxon>
        <taxon>Sphingosinicellaceae</taxon>
        <taxon>Pacificimonas</taxon>
    </lineage>
</organism>
<evidence type="ECO:0000259" key="3">
    <source>
        <dbReference type="Pfam" id="PF00817"/>
    </source>
</evidence>